<evidence type="ECO:0000256" key="1">
    <source>
        <dbReference type="SAM" id="MobiDB-lite"/>
    </source>
</evidence>
<feature type="compositionally biased region" description="Basic and acidic residues" evidence="1">
    <location>
        <begin position="8"/>
        <end position="21"/>
    </location>
</feature>
<feature type="compositionally biased region" description="Polar residues" evidence="1">
    <location>
        <begin position="22"/>
        <end position="41"/>
    </location>
</feature>
<dbReference type="AlphaFoldDB" id="A0ABD3QN32"/>
<dbReference type="InterPro" id="IPR027417">
    <property type="entry name" value="P-loop_NTPase"/>
</dbReference>
<evidence type="ECO:0000313" key="3">
    <source>
        <dbReference type="Proteomes" id="UP001516023"/>
    </source>
</evidence>
<feature type="region of interest" description="Disordered" evidence="1">
    <location>
        <begin position="1"/>
        <end position="45"/>
    </location>
</feature>
<evidence type="ECO:0008006" key="4">
    <source>
        <dbReference type="Google" id="ProtNLM"/>
    </source>
</evidence>
<reference evidence="2 3" key="1">
    <citation type="journal article" date="2020" name="G3 (Bethesda)">
        <title>Improved Reference Genome for Cyclotella cryptica CCMP332, a Model for Cell Wall Morphogenesis, Salinity Adaptation, and Lipid Production in Diatoms (Bacillariophyta).</title>
        <authorList>
            <person name="Roberts W.R."/>
            <person name="Downey K.M."/>
            <person name="Ruck E.C."/>
            <person name="Traller J.C."/>
            <person name="Alverson A.J."/>
        </authorList>
    </citation>
    <scope>NUCLEOTIDE SEQUENCE [LARGE SCALE GENOMIC DNA]</scope>
    <source>
        <strain evidence="2 3">CCMP332</strain>
    </source>
</reference>
<name>A0ABD3QN32_9STRA</name>
<dbReference type="PANTHER" id="PTHR32301:SF6">
    <property type="entry name" value="GOLVESIN-RELATED"/>
    <property type="match status" value="1"/>
</dbReference>
<evidence type="ECO:0000313" key="2">
    <source>
        <dbReference type="EMBL" id="KAL3801602.1"/>
    </source>
</evidence>
<protein>
    <recommendedName>
        <fullName evidence="4">Sulfotransferase domain-containing protein</fullName>
    </recommendedName>
</protein>
<accession>A0ABD3QN32</accession>
<feature type="compositionally biased region" description="Polar residues" evidence="1">
    <location>
        <begin position="216"/>
        <end position="226"/>
    </location>
</feature>
<proteinExistence type="predicted"/>
<sequence length="569" mass="65738">MPSKRSKSRAERGSRSADGKSRFQTGNHDFNRAPRQSQQPQHETDLEINETYYISTYILRRFRPIEAMGSVMDKLTSYVSKIDMTKFGLSILITLAITLMQYGTQQQTNETIVSKGHSNRGNIPLKNSGSLPFNEKGYQARSQVPIPIEYSHFVELSEFADAVKFMRIHRENQSQQHQQQEHIRNRHLTRRLDEHNNTDLKVSAQDGEDDGKVDKTQNTIDASLGQSKGKDSMQIQQMHSSMPLVKHIPFFWHIPRSGGTTLTTLLGKCLGLVQAASSYSSPAVYTRWEDQELTSRFRDPTLYVVHMKKQQFVNVDLNDFQGVVRAANGNLISSELADLVVVQDVSLGTFLFEENDNTGSKNKGIYKGVLFAMFRHPIDRAVSVFYSKQHVHDVHFDPTLAIYSLTDWVNSPSYVNDYMVRSLVGKLNERSPQNQPPLNRNDLDVAKEILRRKCLVGLIDEKSESFKRFEKFFGWNAEVRRDSLVLFGGEDTAQRAQADKWRKEIVKDEECEDRLLHYNWEKKHKHPTPEEDELPFRLLEAKNRYDLELYIYARQLFDEQYLQLGFDDD</sequence>
<dbReference type="InterPro" id="IPR053259">
    <property type="entry name" value="Golvesin-related_Golgi"/>
</dbReference>
<dbReference type="PANTHER" id="PTHR32301">
    <property type="entry name" value="COUNTIN RECEPTOR CNR3-RELATED"/>
    <property type="match status" value="1"/>
</dbReference>
<dbReference type="Gene3D" id="3.40.50.300">
    <property type="entry name" value="P-loop containing nucleotide triphosphate hydrolases"/>
    <property type="match status" value="1"/>
</dbReference>
<feature type="region of interest" description="Disordered" evidence="1">
    <location>
        <begin position="170"/>
        <end position="230"/>
    </location>
</feature>
<dbReference type="Proteomes" id="UP001516023">
    <property type="component" value="Unassembled WGS sequence"/>
</dbReference>
<dbReference type="EMBL" id="JABMIG020000025">
    <property type="protein sequence ID" value="KAL3801602.1"/>
    <property type="molecule type" value="Genomic_DNA"/>
</dbReference>
<gene>
    <name evidence="2" type="ORF">HJC23_013107</name>
</gene>
<comment type="caution">
    <text evidence="2">The sequence shown here is derived from an EMBL/GenBank/DDBJ whole genome shotgun (WGS) entry which is preliminary data.</text>
</comment>
<organism evidence="2 3">
    <name type="scientific">Cyclotella cryptica</name>
    <dbReference type="NCBI Taxonomy" id="29204"/>
    <lineage>
        <taxon>Eukaryota</taxon>
        <taxon>Sar</taxon>
        <taxon>Stramenopiles</taxon>
        <taxon>Ochrophyta</taxon>
        <taxon>Bacillariophyta</taxon>
        <taxon>Coscinodiscophyceae</taxon>
        <taxon>Thalassiosirophycidae</taxon>
        <taxon>Stephanodiscales</taxon>
        <taxon>Stephanodiscaceae</taxon>
        <taxon>Cyclotella</taxon>
    </lineage>
</organism>
<keyword evidence="3" id="KW-1185">Reference proteome</keyword>